<evidence type="ECO:0000313" key="3">
    <source>
        <dbReference type="Proteomes" id="UP001243844"/>
    </source>
</evidence>
<accession>A0AAW8JC38</accession>
<dbReference type="AlphaFoldDB" id="A0AAW8JC38"/>
<protein>
    <submittedName>
        <fullName evidence="2">DUF4062 domain-containing protein</fullName>
    </submittedName>
</protein>
<dbReference type="InterPro" id="IPR025139">
    <property type="entry name" value="DUF4062"/>
</dbReference>
<reference evidence="2" key="1">
    <citation type="submission" date="2023-08" db="EMBL/GenBank/DDBJ databases">
        <title>Emergence of clinically-relevant ST2 carbapenem-resistant Acinetobacter baumannii strains in hospital sewages in Zhejiang, East of China.</title>
        <authorList>
            <person name="Kaichao C."/>
            <person name="Zhang R."/>
        </authorList>
    </citation>
    <scope>NUCLEOTIDE SEQUENCE</scope>
    <source>
        <strain evidence="2">M-RB-37</strain>
    </source>
</reference>
<proteinExistence type="predicted"/>
<feature type="domain" description="DUF4062" evidence="1">
    <location>
        <begin position="7"/>
        <end position="85"/>
    </location>
</feature>
<name>A0AAW8JC38_9GAMM</name>
<organism evidence="2 3">
    <name type="scientific">Acinetobacter rudis</name>
    <dbReference type="NCBI Taxonomy" id="632955"/>
    <lineage>
        <taxon>Bacteria</taxon>
        <taxon>Pseudomonadati</taxon>
        <taxon>Pseudomonadota</taxon>
        <taxon>Gammaproteobacteria</taxon>
        <taxon>Moraxellales</taxon>
        <taxon>Moraxellaceae</taxon>
        <taxon>Acinetobacter</taxon>
    </lineage>
</organism>
<evidence type="ECO:0000313" key="2">
    <source>
        <dbReference type="EMBL" id="MDQ8935259.1"/>
    </source>
</evidence>
<dbReference type="EMBL" id="JAVIDL010000008">
    <property type="protein sequence ID" value="MDQ8935259.1"/>
    <property type="molecule type" value="Genomic_DNA"/>
</dbReference>
<sequence length="331" mass="38929">MLDRRYQVFLITSGKDMQPEREVVMQTLMGMGFFIWGLESRSALGRAYSRRQIEDCDYVLLLLGSQYGELSASGIGYMHLEYIYAVTKQKPIIVLMHDQPFERAIELQDSDIELQQKFRSFRHQLLKEVDHVVLYRELRDLESLARRHMPKLIEHHPTIGWVRPQSLQVFQDEIDHLKVKLAQARMEREDEVFDSFSSLPVVSVDELFSFEYHMHAYQTNYIQELAMTRQLTWGALLQILSGVFRQAQAETLFSIVINDYLKQQALQDAQAEIPQVHTIAQVQVHSRALRSIKQQMYRNDWITPVGRDDRQRKLWKITNKGLLLVREMTCV</sequence>
<gene>
    <name evidence="2" type="ORF">RFH47_05915</name>
</gene>
<dbReference type="RefSeq" id="WP_308981161.1">
    <property type="nucleotide sequence ID" value="NZ_JAVIDL010000008.1"/>
</dbReference>
<dbReference type="Pfam" id="PF13271">
    <property type="entry name" value="DUF4062"/>
    <property type="match status" value="1"/>
</dbReference>
<evidence type="ECO:0000259" key="1">
    <source>
        <dbReference type="Pfam" id="PF13271"/>
    </source>
</evidence>
<dbReference type="Proteomes" id="UP001243844">
    <property type="component" value="Unassembled WGS sequence"/>
</dbReference>
<comment type="caution">
    <text evidence="2">The sequence shown here is derived from an EMBL/GenBank/DDBJ whole genome shotgun (WGS) entry which is preliminary data.</text>
</comment>